<gene>
    <name evidence="3" type="ORF">N0F65_000188</name>
</gene>
<reference evidence="3" key="2">
    <citation type="journal article" date="2023" name="Microbiol Resour">
        <title>Decontamination and Annotation of the Draft Genome Sequence of the Oomycete Lagenidium giganteum ARSEF 373.</title>
        <authorList>
            <person name="Morgan W.R."/>
            <person name="Tartar A."/>
        </authorList>
    </citation>
    <scope>NUCLEOTIDE SEQUENCE</scope>
    <source>
        <strain evidence="3">ARSEF 373</strain>
    </source>
</reference>
<organism evidence="3 4">
    <name type="scientific">Lagenidium giganteum</name>
    <dbReference type="NCBI Taxonomy" id="4803"/>
    <lineage>
        <taxon>Eukaryota</taxon>
        <taxon>Sar</taxon>
        <taxon>Stramenopiles</taxon>
        <taxon>Oomycota</taxon>
        <taxon>Peronosporomycetes</taxon>
        <taxon>Pythiales</taxon>
        <taxon>Pythiaceae</taxon>
    </lineage>
</organism>
<protein>
    <recommendedName>
        <fullName evidence="2">DUF659 domain-containing protein</fullName>
    </recommendedName>
</protein>
<proteinExistence type="predicted"/>
<reference evidence="3" key="1">
    <citation type="submission" date="2022-11" db="EMBL/GenBank/DDBJ databases">
        <authorList>
            <person name="Morgan W.R."/>
            <person name="Tartar A."/>
        </authorList>
    </citation>
    <scope>NUCLEOTIDE SEQUENCE</scope>
    <source>
        <strain evidence="3">ARSEF 373</strain>
    </source>
</reference>
<dbReference type="AlphaFoldDB" id="A0AAV2YNM3"/>
<keyword evidence="4" id="KW-1185">Reference proteome</keyword>
<evidence type="ECO:0000259" key="2">
    <source>
        <dbReference type="Pfam" id="PF04937"/>
    </source>
</evidence>
<evidence type="ECO:0000313" key="4">
    <source>
        <dbReference type="Proteomes" id="UP001146120"/>
    </source>
</evidence>
<dbReference type="Pfam" id="PF04937">
    <property type="entry name" value="DUF659"/>
    <property type="match status" value="1"/>
</dbReference>
<comment type="caution">
    <text evidence="3">The sequence shown here is derived from an EMBL/GenBank/DDBJ whole genome shotgun (WGS) entry which is preliminary data.</text>
</comment>
<dbReference type="EMBL" id="DAKRPA010000162">
    <property type="protein sequence ID" value="DAZ96622.1"/>
    <property type="molecule type" value="Genomic_DNA"/>
</dbReference>
<name>A0AAV2YNM3_9STRA</name>
<accession>A0AAV2YNM3</accession>
<dbReference type="Proteomes" id="UP001146120">
    <property type="component" value="Unassembled WGS sequence"/>
</dbReference>
<feature type="compositionally biased region" description="Low complexity" evidence="1">
    <location>
        <begin position="195"/>
        <end position="205"/>
    </location>
</feature>
<sequence>MFATGISFRKADDPLLGQALSMIRPGITAPTRHELSTKLLDQVYTTSSARRKSACSEKRCTLTTDAWTNVNGNSVINYIGIVRGKPFVLESVETGGEVHTIEFLTSDIQRVITAHNYLKLTGVVTALRERRNQLFLSHQHLRLLAALPRALEPQLRRPTRTAATPPMLTPPAQSPVEAERPLPRPRTRKRPAHPAPAAQQPTQQPRRLRRHPDRTKLPPDIRNFFNPI</sequence>
<feature type="domain" description="DUF659" evidence="2">
    <location>
        <begin position="30"/>
        <end position="126"/>
    </location>
</feature>
<dbReference type="InterPro" id="IPR007021">
    <property type="entry name" value="DUF659"/>
</dbReference>
<feature type="region of interest" description="Disordered" evidence="1">
    <location>
        <begin position="156"/>
        <end position="228"/>
    </location>
</feature>
<evidence type="ECO:0000256" key="1">
    <source>
        <dbReference type="SAM" id="MobiDB-lite"/>
    </source>
</evidence>
<evidence type="ECO:0000313" key="3">
    <source>
        <dbReference type="EMBL" id="DAZ96622.1"/>
    </source>
</evidence>
<feature type="compositionally biased region" description="Basic residues" evidence="1">
    <location>
        <begin position="183"/>
        <end position="192"/>
    </location>
</feature>